<dbReference type="PANTHER" id="PTHR43267:SF1">
    <property type="entry name" value="TRNA THREONYLCARBAMOYLADENOSINE DEHYDRATASE"/>
    <property type="match status" value="1"/>
</dbReference>
<dbReference type="Gene3D" id="3.40.50.720">
    <property type="entry name" value="NAD(P)-binding Rossmann-like Domain"/>
    <property type="match status" value="1"/>
</dbReference>
<evidence type="ECO:0000313" key="4">
    <source>
        <dbReference type="Proteomes" id="UP000248798"/>
    </source>
</evidence>
<dbReference type="GO" id="GO:0008641">
    <property type="term" value="F:ubiquitin-like modifier activating enzyme activity"/>
    <property type="evidence" value="ECO:0007669"/>
    <property type="project" value="InterPro"/>
</dbReference>
<proteinExistence type="predicted"/>
<evidence type="ECO:0000259" key="1">
    <source>
        <dbReference type="Pfam" id="PF00899"/>
    </source>
</evidence>
<name>A0A328FEM4_9BACT</name>
<dbReference type="EMBL" id="CP036313">
    <property type="protein sequence ID" value="QBH13695.1"/>
    <property type="molecule type" value="Genomic_DNA"/>
</dbReference>
<dbReference type="SUPFAM" id="SSF69572">
    <property type="entry name" value="Activating enzymes of the ubiquitin-like proteins"/>
    <property type="match status" value="1"/>
</dbReference>
<dbReference type="Pfam" id="PF00899">
    <property type="entry name" value="ThiF"/>
    <property type="match status" value="1"/>
</dbReference>
<dbReference type="Proteomes" id="UP000293902">
    <property type="component" value="Chromosome"/>
</dbReference>
<reference evidence="3 4" key="1">
    <citation type="submission" date="2018-06" db="EMBL/GenBank/DDBJ databases">
        <title>Complete Genome Sequence of Desulfobacter hydrogenophilus (DSM3380).</title>
        <authorList>
            <person name="Marietou A."/>
            <person name="Schreiber L."/>
            <person name="Marshall I."/>
            <person name="Jorgensen B."/>
        </authorList>
    </citation>
    <scope>NUCLEOTIDE SEQUENCE [LARGE SCALE GENOMIC DNA]</scope>
    <source>
        <strain evidence="3 4">DSM 3380</strain>
    </source>
</reference>
<dbReference type="InterPro" id="IPR045886">
    <property type="entry name" value="ThiF/MoeB/HesA"/>
</dbReference>
<organism evidence="3 4">
    <name type="scientific">Desulfobacter hydrogenophilus</name>
    <dbReference type="NCBI Taxonomy" id="2291"/>
    <lineage>
        <taxon>Bacteria</taxon>
        <taxon>Pseudomonadati</taxon>
        <taxon>Thermodesulfobacteriota</taxon>
        <taxon>Desulfobacteria</taxon>
        <taxon>Desulfobacterales</taxon>
        <taxon>Desulfobacteraceae</taxon>
        <taxon>Desulfobacter</taxon>
    </lineage>
</organism>
<dbReference type="GO" id="GO:0061504">
    <property type="term" value="P:cyclic threonylcarbamoyladenosine biosynthetic process"/>
    <property type="evidence" value="ECO:0007669"/>
    <property type="project" value="TreeGrafter"/>
</dbReference>
<feature type="domain" description="THIF-type NAD/FAD binding fold" evidence="1">
    <location>
        <begin position="26"/>
        <end position="278"/>
    </location>
</feature>
<dbReference type="OrthoDB" id="272552at2"/>
<dbReference type="RefSeq" id="WP_111956768.1">
    <property type="nucleotide sequence ID" value="NZ_CP036313.1"/>
</dbReference>
<protein>
    <recommendedName>
        <fullName evidence="1">THIF-type NAD/FAD binding fold domain-containing protein</fullName>
    </recommendedName>
</protein>
<dbReference type="AlphaFoldDB" id="A0A328FEM4"/>
<dbReference type="Proteomes" id="UP000248798">
    <property type="component" value="Unassembled WGS sequence"/>
</dbReference>
<dbReference type="InterPro" id="IPR000594">
    <property type="entry name" value="ThiF_NAD_FAD-bd"/>
</dbReference>
<gene>
    <name evidence="3" type="ORF">DO021_11470</name>
    <name evidence="2" type="ORF">EYB58_12645</name>
</gene>
<dbReference type="NCBIfam" id="NF006077">
    <property type="entry name" value="PRK08223.1"/>
    <property type="match status" value="1"/>
</dbReference>
<dbReference type="PANTHER" id="PTHR43267">
    <property type="entry name" value="TRNA THREONYLCARBAMOYLADENOSINE DEHYDRATASE"/>
    <property type="match status" value="1"/>
</dbReference>
<keyword evidence="5" id="KW-1185">Reference proteome</keyword>
<dbReference type="CDD" id="cd01483">
    <property type="entry name" value="E1_enzyme_family"/>
    <property type="match status" value="1"/>
</dbReference>
<dbReference type="GO" id="GO:0061503">
    <property type="term" value="F:tRNA threonylcarbamoyladenosine dehydratase"/>
    <property type="evidence" value="ECO:0007669"/>
    <property type="project" value="TreeGrafter"/>
</dbReference>
<evidence type="ECO:0000313" key="3">
    <source>
        <dbReference type="EMBL" id="RAM01882.1"/>
    </source>
</evidence>
<reference evidence="2 5" key="2">
    <citation type="submission" date="2019-02" db="EMBL/GenBank/DDBJ databases">
        <title>Complete genome sequence of Desulfobacter hydrogenophilus AcRS1.</title>
        <authorList>
            <person name="Marietou A."/>
            <person name="Lund M.B."/>
            <person name="Marshall I.P.G."/>
            <person name="Schreiber L."/>
            <person name="Jorgensen B."/>
        </authorList>
    </citation>
    <scope>NUCLEOTIDE SEQUENCE [LARGE SCALE GENOMIC DNA]</scope>
    <source>
        <strain evidence="2 5">AcRS1</strain>
    </source>
</reference>
<evidence type="ECO:0000313" key="2">
    <source>
        <dbReference type="EMBL" id="QBH13695.1"/>
    </source>
</evidence>
<sequence length="305" mass="34395">MKLDAMFEKLQTLGIGNRREYMNQAFSRNIGLLTEDEQKKLEKVRIAIPGMGGVGGAHLITLVRSGIGNFNIADFDSFEPVNINRQYGAAVQDFGRPKLEVMKERALSINPYLQINTFDKGINEDNMDEFLDGVDVVIDGLDFFVFEIRRKLFKRAAQKGIYVITAAPLGFSSAVLVFSPDGMGFDEYFNITKGMTADDKYLSFAMGLAPKPTHIKYMNLSRVDFSSKAGPSMNIACQLCSGMAAAEALKIILKRGRIKSVPYYWQFDPYQNKLKTGKLYFGNKNPVQQLKKVFVKVFLMKKRIR</sequence>
<dbReference type="InterPro" id="IPR035985">
    <property type="entry name" value="Ubiquitin-activating_enz"/>
</dbReference>
<dbReference type="EMBL" id="QLNI01000021">
    <property type="protein sequence ID" value="RAM01882.1"/>
    <property type="molecule type" value="Genomic_DNA"/>
</dbReference>
<accession>A0A328FEM4</accession>
<evidence type="ECO:0000313" key="5">
    <source>
        <dbReference type="Proteomes" id="UP000293902"/>
    </source>
</evidence>